<keyword evidence="6" id="KW-0398">Inositol biosynthesis</keyword>
<dbReference type="PIRSF" id="PIRSF015578">
    <property type="entry name" value="Myoinos-ppht_syn"/>
    <property type="match status" value="1"/>
</dbReference>
<dbReference type="InParanoid" id="A0C1R2"/>
<evidence type="ECO:0000256" key="3">
    <source>
        <dbReference type="ARBA" id="ARBA00005117"/>
    </source>
</evidence>
<accession>A0C1R2</accession>
<dbReference type="FunFam" id="3.40.50.720:FF:000888">
    <property type="entry name" value="Myo-inositol-1-phosphate synthase"/>
    <property type="match status" value="1"/>
</dbReference>
<dbReference type="Pfam" id="PF07994">
    <property type="entry name" value="NAD_binding_5"/>
    <property type="match status" value="1"/>
</dbReference>
<evidence type="ECO:0000313" key="8">
    <source>
        <dbReference type="EMBL" id="CAK64729.1"/>
    </source>
</evidence>
<dbReference type="InterPro" id="IPR036291">
    <property type="entry name" value="NAD(P)-bd_dom_sf"/>
</dbReference>
<keyword evidence="9" id="KW-1185">Reference proteome</keyword>
<protein>
    <recommendedName>
        <fullName evidence="5">inositol-3-phosphate synthase</fullName>
        <ecNumber evidence="5">5.5.1.4</ecNumber>
    </recommendedName>
</protein>
<dbReference type="UniPathway" id="UPA00823">
    <property type="reaction ID" value="UER00787"/>
</dbReference>
<dbReference type="EMBL" id="CT868033">
    <property type="protein sequence ID" value="CAK64729.1"/>
    <property type="molecule type" value="Genomic_DNA"/>
</dbReference>
<reference evidence="8 9" key="1">
    <citation type="journal article" date="2006" name="Nature">
        <title>Global trends of whole-genome duplications revealed by the ciliate Paramecium tetraurelia.</title>
        <authorList>
            <consortium name="Genoscope"/>
            <person name="Aury J.-M."/>
            <person name="Jaillon O."/>
            <person name="Duret L."/>
            <person name="Noel B."/>
            <person name="Jubin C."/>
            <person name="Porcel B.M."/>
            <person name="Segurens B."/>
            <person name="Daubin V."/>
            <person name="Anthouard V."/>
            <person name="Aiach N."/>
            <person name="Arnaiz O."/>
            <person name="Billaut A."/>
            <person name="Beisson J."/>
            <person name="Blanc I."/>
            <person name="Bouhouche K."/>
            <person name="Camara F."/>
            <person name="Duharcourt S."/>
            <person name="Guigo R."/>
            <person name="Gogendeau D."/>
            <person name="Katinka M."/>
            <person name="Keller A.-M."/>
            <person name="Kissmehl R."/>
            <person name="Klotz C."/>
            <person name="Koll F."/>
            <person name="Le Moue A."/>
            <person name="Lepere C."/>
            <person name="Malinsky S."/>
            <person name="Nowacki M."/>
            <person name="Nowak J.K."/>
            <person name="Plattner H."/>
            <person name="Poulain J."/>
            <person name="Ruiz F."/>
            <person name="Serrano V."/>
            <person name="Zagulski M."/>
            <person name="Dessen P."/>
            <person name="Betermier M."/>
            <person name="Weissenbach J."/>
            <person name="Scarpelli C."/>
            <person name="Schachter V."/>
            <person name="Sperling L."/>
            <person name="Meyer E."/>
            <person name="Cohen J."/>
            <person name="Wincker P."/>
        </authorList>
    </citation>
    <scope>NUCLEOTIDE SEQUENCE [LARGE SCALE GENOMIC DNA]</scope>
    <source>
        <strain evidence="8 9">Stock d4-2</strain>
    </source>
</reference>
<dbReference type="AlphaFoldDB" id="A0C1R2"/>
<comment type="catalytic activity">
    <reaction evidence="1">
        <text>D-glucose 6-phosphate = 1D-myo-inositol 3-phosphate</text>
        <dbReference type="Rhea" id="RHEA:10716"/>
        <dbReference type="ChEBI" id="CHEBI:58401"/>
        <dbReference type="ChEBI" id="CHEBI:61548"/>
        <dbReference type="EC" id="5.5.1.4"/>
    </reaction>
</comment>
<dbReference type="InterPro" id="IPR013021">
    <property type="entry name" value="Myo-inos-1-P_Synthase_GAPDH"/>
</dbReference>
<dbReference type="OrthoDB" id="2887at2759"/>
<proteinExistence type="inferred from homology"/>
<feature type="domain" description="Myo-inositol-1-phosphate synthase GAPDH-like" evidence="7">
    <location>
        <begin position="333"/>
        <end position="448"/>
    </location>
</feature>
<dbReference type="GO" id="GO:0004512">
    <property type="term" value="F:inositol-3-phosphate synthase activity"/>
    <property type="evidence" value="ECO:0000318"/>
    <property type="project" value="GO_Central"/>
</dbReference>
<dbReference type="GeneID" id="5017911"/>
<gene>
    <name evidence="8" type="ORF">GSPATT00034206001</name>
</gene>
<evidence type="ECO:0000256" key="5">
    <source>
        <dbReference type="ARBA" id="ARBA00012125"/>
    </source>
</evidence>
<evidence type="ECO:0000259" key="7">
    <source>
        <dbReference type="Pfam" id="PF01658"/>
    </source>
</evidence>
<evidence type="ECO:0000256" key="4">
    <source>
        <dbReference type="ARBA" id="ARBA00010813"/>
    </source>
</evidence>
<organism evidence="8 9">
    <name type="scientific">Paramecium tetraurelia</name>
    <dbReference type="NCBI Taxonomy" id="5888"/>
    <lineage>
        <taxon>Eukaryota</taxon>
        <taxon>Sar</taxon>
        <taxon>Alveolata</taxon>
        <taxon>Ciliophora</taxon>
        <taxon>Intramacronucleata</taxon>
        <taxon>Oligohymenophorea</taxon>
        <taxon>Peniculida</taxon>
        <taxon>Parameciidae</taxon>
        <taxon>Paramecium</taxon>
    </lineage>
</organism>
<sequence length="542" mass="60787">MRIYQLLVKCMRTRIFTNSQLYVFDQQLIQSMKVQSTTTQQDGRFLISDYDYKSTNIEKNGDKYIAKPQITSFKFKTDTRIPKVGVMLVGWGGNNGTTLTGGILANKFNITWNSKGGTHQPNFYGSLTQSSVIKIGTCNTEEVFVPFKDVLPMVNPCDIVFGGWDISSMNLADAMSRAQVVEYDLQQKLRPYLEKLVPLPSIYYPDFIAANQGDRADNVIPGDNKLEHLNIIRKNIADFKQQNNLDKVILLWTANTERFCVEDPNIHGTAERLLQSIESSHPEISASTIFACAACLEGCSFINGSPQNTIVPGVIELAEKAGVFVAGDDFKTGQTKFKTCLVEYLVGAGIKPKAIISYNHLGNNDGKNLSQESCFKSKERSKKTCVDDILESNKVLYPTEEELNIDHTIVIKYCPETGDSKKAMDEYIAEIFLGGRQTFAVYNVCEDSLLAAPLIMDLLLLCELFERIQFSKDASEYQRFDTVLSWLSYLMKAPKSESGITTINSLSRQRAMLENLVKVCAGLTIDDNLRLEVRYGASRFQQ</sequence>
<evidence type="ECO:0000256" key="1">
    <source>
        <dbReference type="ARBA" id="ARBA00000113"/>
    </source>
</evidence>
<dbReference type="OMA" id="NNMILEH"/>
<dbReference type="FunFam" id="3.30.360.10:FF:000040">
    <property type="entry name" value="Inositol 1-phosphate synthase"/>
    <property type="match status" value="1"/>
</dbReference>
<dbReference type="Proteomes" id="UP000000600">
    <property type="component" value="Unassembled WGS sequence"/>
</dbReference>
<name>A0C1R2_PARTE</name>
<dbReference type="PANTHER" id="PTHR11510">
    <property type="entry name" value="MYO-INOSITOL-1 PHOSPHATE SYNTHASE"/>
    <property type="match status" value="1"/>
</dbReference>
<dbReference type="HOGENOM" id="CLU_021486_2_0_1"/>
<dbReference type="GO" id="GO:0006021">
    <property type="term" value="P:inositol biosynthetic process"/>
    <property type="evidence" value="ECO:0000318"/>
    <property type="project" value="GO_Central"/>
</dbReference>
<dbReference type="Gene3D" id="3.40.50.720">
    <property type="entry name" value="NAD(P)-binding Rossmann-like Domain"/>
    <property type="match status" value="1"/>
</dbReference>
<dbReference type="KEGG" id="ptm:GSPATT00034206001"/>
<dbReference type="eggNOG" id="KOG0693">
    <property type="taxonomic scope" value="Eukaryota"/>
</dbReference>
<evidence type="ECO:0000256" key="6">
    <source>
        <dbReference type="ARBA" id="ARBA00022550"/>
    </source>
</evidence>
<dbReference type="InterPro" id="IPR002587">
    <property type="entry name" value="Myo-inos-1-P_Synthase"/>
</dbReference>
<dbReference type="GO" id="GO:0008654">
    <property type="term" value="P:phospholipid biosynthetic process"/>
    <property type="evidence" value="ECO:0007669"/>
    <property type="project" value="InterPro"/>
</dbReference>
<dbReference type="SUPFAM" id="SSF55347">
    <property type="entry name" value="Glyceraldehyde-3-phosphate dehydrogenase-like, C-terminal domain"/>
    <property type="match status" value="1"/>
</dbReference>
<dbReference type="RefSeq" id="XP_001432126.1">
    <property type="nucleotide sequence ID" value="XM_001432089.2"/>
</dbReference>
<dbReference type="GO" id="GO:0005737">
    <property type="term" value="C:cytoplasm"/>
    <property type="evidence" value="ECO:0000318"/>
    <property type="project" value="GO_Central"/>
</dbReference>
<dbReference type="FunCoup" id="A0C1R2">
    <property type="interactions" value="313"/>
</dbReference>
<comment type="cofactor">
    <cofactor evidence="2">
        <name>NAD(+)</name>
        <dbReference type="ChEBI" id="CHEBI:57540"/>
    </cofactor>
</comment>
<comment type="similarity">
    <text evidence="4">Belongs to the myo-inositol 1-phosphate synthase family.</text>
</comment>
<dbReference type="Pfam" id="PF01658">
    <property type="entry name" value="Inos-1-P_synth"/>
    <property type="match status" value="1"/>
</dbReference>
<dbReference type="STRING" id="5888.A0C1R2"/>
<evidence type="ECO:0000313" key="9">
    <source>
        <dbReference type="Proteomes" id="UP000000600"/>
    </source>
</evidence>
<dbReference type="Gene3D" id="3.30.360.10">
    <property type="entry name" value="Dihydrodipicolinate Reductase, domain 2"/>
    <property type="match status" value="1"/>
</dbReference>
<comment type="pathway">
    <text evidence="3">Polyol metabolism; myo-inositol biosynthesis; myo-inositol from D-glucose 6-phosphate: step 1/2.</text>
</comment>
<dbReference type="SUPFAM" id="SSF51735">
    <property type="entry name" value="NAD(P)-binding Rossmann-fold domains"/>
    <property type="match status" value="1"/>
</dbReference>
<evidence type="ECO:0000256" key="2">
    <source>
        <dbReference type="ARBA" id="ARBA00001911"/>
    </source>
</evidence>
<dbReference type="EC" id="5.5.1.4" evidence="5"/>